<name>A0A9D1INZ3_9BACT</name>
<feature type="domain" description="Capsule synthesis protein CapA" evidence="3">
    <location>
        <begin position="22"/>
        <end position="263"/>
    </location>
</feature>
<dbReference type="InterPro" id="IPR029052">
    <property type="entry name" value="Metallo-depent_PP-like"/>
</dbReference>
<sequence length="368" mass="40693">MMIVASVLCSLFAFLANGDDVSLVFAGDAMQHERQIVAARTADGNYDYSDYFRHVSDYISAADYAVVNLECPLGGKPYAGYPCFSAPDAYAQALKDAGFDLFLLANNHCLDRRDAGLRRTLDVLDESDIPHVGTYRDAQERQREYPFVADVKGMKIGFLNYTYGTNGFVVQGNAVVDYIDEDAIRKDIRDAKAKGAELIVACMHWGDEYKLLQNKTQERLAAFLEAEGVDLIIGGHPHVVQPMGMRAGGTLVVYSLGNFISGMRTADTRGGAMVRVTIGRRNGRPYVKDAAYRLVFVQDPAQSGDNYELIPADRPDLVRADQRGMFKRFTDRARGVLDRRNLNVPEDAAVWYPVSLFPAIVKAGFGAE</sequence>
<dbReference type="PANTHER" id="PTHR33393:SF12">
    <property type="entry name" value="CAPSULE BIOSYNTHESIS PROTEIN CAPA"/>
    <property type="match status" value="1"/>
</dbReference>
<dbReference type="Proteomes" id="UP000824076">
    <property type="component" value="Unassembled WGS sequence"/>
</dbReference>
<dbReference type="SUPFAM" id="SSF56300">
    <property type="entry name" value="Metallo-dependent phosphatases"/>
    <property type="match status" value="1"/>
</dbReference>
<protein>
    <submittedName>
        <fullName evidence="4">CapA family protein</fullName>
    </submittedName>
</protein>
<proteinExistence type="inferred from homology"/>
<evidence type="ECO:0000313" key="4">
    <source>
        <dbReference type="EMBL" id="HIU39499.1"/>
    </source>
</evidence>
<comment type="caution">
    <text evidence="4">The sequence shown here is derived from an EMBL/GenBank/DDBJ whole genome shotgun (WGS) entry which is preliminary data.</text>
</comment>
<comment type="similarity">
    <text evidence="1">Belongs to the CapA family.</text>
</comment>
<gene>
    <name evidence="4" type="ORF">IAD18_07535</name>
</gene>
<feature type="signal peptide" evidence="2">
    <location>
        <begin position="1"/>
        <end position="18"/>
    </location>
</feature>
<reference evidence="4" key="1">
    <citation type="submission" date="2020-10" db="EMBL/GenBank/DDBJ databases">
        <authorList>
            <person name="Gilroy R."/>
        </authorList>
    </citation>
    <scope>NUCLEOTIDE SEQUENCE</scope>
    <source>
        <strain evidence="4">17073</strain>
    </source>
</reference>
<evidence type="ECO:0000256" key="2">
    <source>
        <dbReference type="SAM" id="SignalP"/>
    </source>
</evidence>
<reference evidence="4" key="2">
    <citation type="journal article" date="2021" name="PeerJ">
        <title>Extensive microbial diversity within the chicken gut microbiome revealed by metagenomics and culture.</title>
        <authorList>
            <person name="Gilroy R."/>
            <person name="Ravi A."/>
            <person name="Getino M."/>
            <person name="Pursley I."/>
            <person name="Horton D.L."/>
            <person name="Alikhan N.F."/>
            <person name="Baker D."/>
            <person name="Gharbi K."/>
            <person name="Hall N."/>
            <person name="Watson M."/>
            <person name="Adriaenssens E.M."/>
            <person name="Foster-Nyarko E."/>
            <person name="Jarju S."/>
            <person name="Secka A."/>
            <person name="Antonio M."/>
            <person name="Oren A."/>
            <person name="Chaudhuri R.R."/>
            <person name="La Ragione R."/>
            <person name="Hildebrand F."/>
            <person name="Pallen M.J."/>
        </authorList>
    </citation>
    <scope>NUCLEOTIDE SEQUENCE</scope>
    <source>
        <strain evidence="4">17073</strain>
    </source>
</reference>
<dbReference type="EMBL" id="DVMS01000208">
    <property type="protein sequence ID" value="HIU39499.1"/>
    <property type="molecule type" value="Genomic_DNA"/>
</dbReference>
<dbReference type="AlphaFoldDB" id="A0A9D1INZ3"/>
<evidence type="ECO:0000259" key="3">
    <source>
        <dbReference type="SMART" id="SM00854"/>
    </source>
</evidence>
<accession>A0A9D1INZ3</accession>
<evidence type="ECO:0000313" key="5">
    <source>
        <dbReference type="Proteomes" id="UP000824076"/>
    </source>
</evidence>
<feature type="chain" id="PRO_5038476956" evidence="2">
    <location>
        <begin position="19"/>
        <end position="368"/>
    </location>
</feature>
<dbReference type="InterPro" id="IPR052169">
    <property type="entry name" value="CW_Biosynth-Accessory"/>
</dbReference>
<evidence type="ECO:0000256" key="1">
    <source>
        <dbReference type="ARBA" id="ARBA00005662"/>
    </source>
</evidence>
<dbReference type="SMART" id="SM00854">
    <property type="entry name" value="PGA_cap"/>
    <property type="match status" value="1"/>
</dbReference>
<dbReference type="PANTHER" id="PTHR33393">
    <property type="entry name" value="POLYGLUTAMINE SYNTHESIS ACCESSORY PROTEIN RV0574C-RELATED"/>
    <property type="match status" value="1"/>
</dbReference>
<dbReference type="Gene3D" id="3.60.21.10">
    <property type="match status" value="1"/>
</dbReference>
<keyword evidence="2" id="KW-0732">Signal</keyword>
<organism evidence="4 5">
    <name type="scientific">Candidatus Limisoma intestinavium</name>
    <dbReference type="NCBI Taxonomy" id="2840856"/>
    <lineage>
        <taxon>Bacteria</taxon>
        <taxon>Pseudomonadati</taxon>
        <taxon>Bacteroidota</taxon>
        <taxon>Bacteroidia</taxon>
        <taxon>Bacteroidales</taxon>
        <taxon>Candidatus Limisoma</taxon>
    </lineage>
</organism>
<dbReference type="Pfam" id="PF09587">
    <property type="entry name" value="PGA_cap"/>
    <property type="match status" value="1"/>
</dbReference>
<dbReference type="InterPro" id="IPR019079">
    <property type="entry name" value="Capsule_synth_CapA"/>
</dbReference>
<dbReference type="CDD" id="cd07381">
    <property type="entry name" value="MPP_CapA"/>
    <property type="match status" value="1"/>
</dbReference>